<dbReference type="InterPro" id="IPR043129">
    <property type="entry name" value="ATPase_NBD"/>
</dbReference>
<comment type="caution">
    <text evidence="4">The sequence shown here is derived from an EMBL/GenBank/DDBJ whole genome shotgun (WGS) entry which is preliminary data.</text>
</comment>
<dbReference type="EMBL" id="CAXLJM020000013">
    <property type="protein sequence ID" value="CAL8079656.1"/>
    <property type="molecule type" value="Genomic_DNA"/>
</dbReference>
<gene>
    <name evidence="4" type="ORF">ODALV1_LOCUS4429</name>
</gene>
<comment type="similarity">
    <text evidence="1">Belongs to the heat shock protein 70 family.</text>
</comment>
<dbReference type="InterPro" id="IPR013126">
    <property type="entry name" value="Hsp_70_fam"/>
</dbReference>
<organism evidence="4 5">
    <name type="scientific">Orchesella dallaii</name>
    <dbReference type="NCBI Taxonomy" id="48710"/>
    <lineage>
        <taxon>Eukaryota</taxon>
        <taxon>Metazoa</taxon>
        <taxon>Ecdysozoa</taxon>
        <taxon>Arthropoda</taxon>
        <taxon>Hexapoda</taxon>
        <taxon>Collembola</taxon>
        <taxon>Entomobryomorpha</taxon>
        <taxon>Entomobryoidea</taxon>
        <taxon>Orchesellidae</taxon>
        <taxon>Orchesellinae</taxon>
        <taxon>Orchesella</taxon>
    </lineage>
</organism>
<evidence type="ECO:0000313" key="5">
    <source>
        <dbReference type="Proteomes" id="UP001642540"/>
    </source>
</evidence>
<protein>
    <submittedName>
        <fullName evidence="4">Uncharacterized protein</fullName>
    </submittedName>
</protein>
<keyword evidence="5" id="KW-1185">Reference proteome</keyword>
<keyword evidence="3" id="KW-0067">ATP-binding</keyword>
<evidence type="ECO:0000256" key="1">
    <source>
        <dbReference type="ARBA" id="ARBA00007381"/>
    </source>
</evidence>
<keyword evidence="2" id="KW-0547">Nucleotide-binding</keyword>
<proteinExistence type="inferred from homology"/>
<dbReference type="Gene3D" id="3.30.420.40">
    <property type="match status" value="1"/>
</dbReference>
<name>A0ABP1PVX4_9HEXA</name>
<reference evidence="4 5" key="1">
    <citation type="submission" date="2024-08" db="EMBL/GenBank/DDBJ databases">
        <authorList>
            <person name="Cucini C."/>
            <person name="Frati F."/>
        </authorList>
    </citation>
    <scope>NUCLEOTIDE SEQUENCE [LARGE SCALE GENOMIC DNA]</scope>
</reference>
<evidence type="ECO:0000313" key="4">
    <source>
        <dbReference type="EMBL" id="CAL8079656.1"/>
    </source>
</evidence>
<dbReference type="SUPFAM" id="SSF53067">
    <property type="entry name" value="Actin-like ATPase domain"/>
    <property type="match status" value="1"/>
</dbReference>
<dbReference type="Proteomes" id="UP001642540">
    <property type="component" value="Unassembled WGS sequence"/>
</dbReference>
<sequence length="507" mass="58600">MASLQDPDPCENQKRPSLQNFLVSEEHEEPIMLLQISSTAQVAVCRNGTMFPVPIEYGQSYSKSMCIAGVKDKFFYGDAALYWKNPSTRLSQRDSWFYDLVECFDWKSDHSQNRFQIRINNHAQIVSQEFLLGLYINNLKDTVQKKLLINEMRKLLIVVPYWFSNFHRQRVRQAGIIAGFEEVLVFNEVTAVPLFNLISDGPNKTQQVVEPLESSSKRSILVINENSDNVDVATFEYYEDADGRKILEMIGIDGTMYEHKKTEEGIEKKLKRIRYFQERCTGNQMRSLTNDLLQDACDKFKELGRRLEDLEVVIYCHNQLWISIFLNAIARILGTSIKIHRNYLDSVIYGGKPFHYKALVKVQSQAMPDRIIELNAFAFYRRDLEDAFVPDILLKQGEKLPEDDLAVSLKIGIPSSTNIVVFQRNVTGAEPQIGRLKIMRFLYYLYQEIGTSFIVDSSGMLKFNHVFGISSKGSIEVAPQKYFTWRYANLSVDEVKHYQLLLHKLVN</sequence>
<evidence type="ECO:0000256" key="3">
    <source>
        <dbReference type="ARBA" id="ARBA00022840"/>
    </source>
</evidence>
<dbReference type="Pfam" id="PF00012">
    <property type="entry name" value="HSP70"/>
    <property type="match status" value="1"/>
</dbReference>
<evidence type="ECO:0000256" key="2">
    <source>
        <dbReference type="ARBA" id="ARBA00022741"/>
    </source>
</evidence>
<accession>A0ABP1PVX4</accession>